<evidence type="ECO:0000256" key="7">
    <source>
        <dbReference type="ARBA" id="ARBA00023125"/>
    </source>
</evidence>
<feature type="binding site" evidence="9">
    <location>
        <position position="99"/>
    </location>
    <ligand>
        <name>Zn(2+)</name>
        <dbReference type="ChEBI" id="CHEBI:29105"/>
    </ligand>
</feature>
<evidence type="ECO:0000313" key="12">
    <source>
        <dbReference type="Proteomes" id="UP000193435"/>
    </source>
</evidence>
<keyword evidence="6" id="KW-0805">Transcription regulation</keyword>
<proteinExistence type="inferred from homology"/>
<keyword evidence="10" id="KW-0408">Iron</keyword>
<gene>
    <name evidence="11" type="ORF">SAMN04488700_1907</name>
</gene>
<dbReference type="RefSeq" id="WP_085559995.1">
    <property type="nucleotide sequence ID" value="NZ_FOAH01000003.1"/>
</dbReference>
<feature type="binding site" evidence="9">
    <location>
        <position position="96"/>
    </location>
    <ligand>
        <name>Zn(2+)</name>
        <dbReference type="ChEBI" id="CHEBI:29105"/>
    </ligand>
</feature>
<organism evidence="11 12">
    <name type="scientific">Carnobacterium iners</name>
    <dbReference type="NCBI Taxonomy" id="1073423"/>
    <lineage>
        <taxon>Bacteria</taxon>
        <taxon>Bacillati</taxon>
        <taxon>Bacillota</taxon>
        <taxon>Bacilli</taxon>
        <taxon>Lactobacillales</taxon>
        <taxon>Carnobacteriaceae</taxon>
        <taxon>Carnobacterium</taxon>
    </lineage>
</organism>
<comment type="cofactor">
    <cofactor evidence="10">
        <name>Mn(2+)</name>
        <dbReference type="ChEBI" id="CHEBI:29035"/>
    </cofactor>
    <cofactor evidence="10">
        <name>Fe(2+)</name>
        <dbReference type="ChEBI" id="CHEBI:29033"/>
    </cofactor>
    <text evidence="10">Binds 1 Mn(2+) or Fe(2+) ion per subunit.</text>
</comment>
<keyword evidence="8" id="KW-0804">Transcription</keyword>
<keyword evidence="4" id="KW-0678">Repressor</keyword>
<evidence type="ECO:0000256" key="10">
    <source>
        <dbReference type="PIRSR" id="PIRSR602481-2"/>
    </source>
</evidence>
<dbReference type="PANTHER" id="PTHR33202">
    <property type="entry name" value="ZINC UPTAKE REGULATION PROTEIN"/>
    <property type="match status" value="1"/>
</dbReference>
<comment type="cofactor">
    <cofactor evidence="9">
        <name>Zn(2+)</name>
        <dbReference type="ChEBI" id="CHEBI:29105"/>
    </cofactor>
    <text evidence="9">Binds 1 zinc ion per subunit.</text>
</comment>
<dbReference type="InterPro" id="IPR002481">
    <property type="entry name" value="FUR"/>
</dbReference>
<dbReference type="InterPro" id="IPR036390">
    <property type="entry name" value="WH_DNA-bd_sf"/>
</dbReference>
<keyword evidence="7" id="KW-0238">DNA-binding</keyword>
<dbReference type="Pfam" id="PF01475">
    <property type="entry name" value="FUR"/>
    <property type="match status" value="1"/>
</dbReference>
<accession>A0A1X7NFX0</accession>
<evidence type="ECO:0000256" key="2">
    <source>
        <dbReference type="ARBA" id="ARBA00007957"/>
    </source>
</evidence>
<dbReference type="EMBL" id="FXBJ01000002">
    <property type="protein sequence ID" value="SMH36615.1"/>
    <property type="molecule type" value="Genomic_DNA"/>
</dbReference>
<dbReference type="GO" id="GO:0008270">
    <property type="term" value="F:zinc ion binding"/>
    <property type="evidence" value="ECO:0007669"/>
    <property type="project" value="TreeGrafter"/>
</dbReference>
<reference evidence="11 12" key="1">
    <citation type="submission" date="2017-04" db="EMBL/GenBank/DDBJ databases">
        <authorList>
            <person name="Afonso C.L."/>
            <person name="Miller P.J."/>
            <person name="Scott M.A."/>
            <person name="Spackman E."/>
            <person name="Goraichik I."/>
            <person name="Dimitrov K.M."/>
            <person name="Suarez D.L."/>
            <person name="Swayne D.E."/>
        </authorList>
    </citation>
    <scope>NUCLEOTIDE SEQUENCE [LARGE SCALE GENOMIC DNA]</scope>
    <source>
        <strain evidence="11 12">LMG26642</strain>
    </source>
</reference>
<protein>
    <submittedName>
        <fullName evidence="11">Fur family transcriptional regulator, zinc uptake regulator</fullName>
    </submittedName>
</protein>
<name>A0A1X7NFX0_9LACT</name>
<evidence type="ECO:0000256" key="4">
    <source>
        <dbReference type="ARBA" id="ARBA00022491"/>
    </source>
</evidence>
<feature type="binding site" evidence="10">
    <location>
        <position position="125"/>
    </location>
    <ligand>
        <name>Fe cation</name>
        <dbReference type="ChEBI" id="CHEBI:24875"/>
    </ligand>
</feature>
<evidence type="ECO:0000256" key="3">
    <source>
        <dbReference type="ARBA" id="ARBA00022490"/>
    </source>
</evidence>
<dbReference type="GO" id="GO:0045892">
    <property type="term" value="P:negative regulation of DNA-templated transcription"/>
    <property type="evidence" value="ECO:0007669"/>
    <property type="project" value="TreeGrafter"/>
</dbReference>
<dbReference type="PANTHER" id="PTHR33202:SF1">
    <property type="entry name" value="FERRIC UPTAKE REGULATION PROTEIN"/>
    <property type="match status" value="1"/>
</dbReference>
<evidence type="ECO:0000256" key="6">
    <source>
        <dbReference type="ARBA" id="ARBA00023015"/>
    </source>
</evidence>
<dbReference type="SUPFAM" id="SSF46785">
    <property type="entry name" value="Winged helix' DNA-binding domain"/>
    <property type="match status" value="1"/>
</dbReference>
<dbReference type="STRING" id="1073423.SAMN04488700_1907"/>
<evidence type="ECO:0000313" key="11">
    <source>
        <dbReference type="EMBL" id="SMH36615.1"/>
    </source>
</evidence>
<comment type="subcellular location">
    <subcellularLocation>
        <location evidence="1">Cytoplasm</location>
    </subcellularLocation>
</comment>
<keyword evidence="9" id="KW-0479">Metal-binding</keyword>
<dbReference type="Gene3D" id="3.30.1490.190">
    <property type="match status" value="1"/>
</dbReference>
<dbReference type="Proteomes" id="UP000193435">
    <property type="component" value="Unassembled WGS sequence"/>
</dbReference>
<dbReference type="GO" id="GO:0000976">
    <property type="term" value="F:transcription cis-regulatory region binding"/>
    <property type="evidence" value="ECO:0007669"/>
    <property type="project" value="TreeGrafter"/>
</dbReference>
<keyword evidence="3" id="KW-0963">Cytoplasm</keyword>
<comment type="similarity">
    <text evidence="2">Belongs to the Fur family.</text>
</comment>
<dbReference type="CDD" id="cd07153">
    <property type="entry name" value="Fur_like"/>
    <property type="match status" value="1"/>
</dbReference>
<feature type="binding site" evidence="9">
    <location>
        <position position="136"/>
    </location>
    <ligand>
        <name>Zn(2+)</name>
        <dbReference type="ChEBI" id="CHEBI:29105"/>
    </ligand>
</feature>
<keyword evidence="12" id="KW-1185">Reference proteome</keyword>
<dbReference type="InterPro" id="IPR043135">
    <property type="entry name" value="Fur_C"/>
</dbReference>
<evidence type="ECO:0000256" key="9">
    <source>
        <dbReference type="PIRSR" id="PIRSR602481-1"/>
    </source>
</evidence>
<dbReference type="Gene3D" id="1.10.10.10">
    <property type="entry name" value="Winged helix-like DNA-binding domain superfamily/Winged helix DNA-binding domain"/>
    <property type="match status" value="1"/>
</dbReference>
<dbReference type="GO" id="GO:0005737">
    <property type="term" value="C:cytoplasm"/>
    <property type="evidence" value="ECO:0007669"/>
    <property type="project" value="UniProtKB-SubCell"/>
</dbReference>
<sequence>MSAVEKAIVILKKNGYKYTDKREQMLSIFVNEDRYLTAKEVHLLLKESYPTISYDTIYRNLYSFVKVDILEETELNGEKMFRFGCMHQGHHHHFICTSCGMTENIQMCPMDFFKEQLSGCEIESHRFEIFGKCKECSDINNL</sequence>
<dbReference type="InterPro" id="IPR036388">
    <property type="entry name" value="WH-like_DNA-bd_sf"/>
</dbReference>
<evidence type="ECO:0000256" key="1">
    <source>
        <dbReference type="ARBA" id="ARBA00004496"/>
    </source>
</evidence>
<dbReference type="AlphaFoldDB" id="A0A1X7NFX0"/>
<feature type="binding site" evidence="9">
    <location>
        <position position="133"/>
    </location>
    <ligand>
        <name>Zn(2+)</name>
        <dbReference type="ChEBI" id="CHEBI:29105"/>
    </ligand>
</feature>
<dbReference type="OrthoDB" id="8659436at2"/>
<evidence type="ECO:0000256" key="5">
    <source>
        <dbReference type="ARBA" id="ARBA00022833"/>
    </source>
</evidence>
<feature type="binding site" evidence="10">
    <location>
        <position position="90"/>
    </location>
    <ligand>
        <name>Fe cation</name>
        <dbReference type="ChEBI" id="CHEBI:24875"/>
    </ligand>
</feature>
<evidence type="ECO:0000256" key="8">
    <source>
        <dbReference type="ARBA" id="ARBA00023163"/>
    </source>
</evidence>
<dbReference type="GO" id="GO:0003700">
    <property type="term" value="F:DNA-binding transcription factor activity"/>
    <property type="evidence" value="ECO:0007669"/>
    <property type="project" value="InterPro"/>
</dbReference>
<keyword evidence="5 9" id="KW-0862">Zinc</keyword>
<dbReference type="GO" id="GO:1900376">
    <property type="term" value="P:regulation of secondary metabolite biosynthetic process"/>
    <property type="evidence" value="ECO:0007669"/>
    <property type="project" value="TreeGrafter"/>
</dbReference>